<reference evidence="1 2" key="1">
    <citation type="submission" date="2024-02" db="EMBL/GenBank/DDBJ databases">
        <title>High-quality chromosome-scale genome assembly of Pensacola bahiagrass (Paspalum notatum Flugge var. saurae).</title>
        <authorList>
            <person name="Vega J.M."/>
            <person name="Podio M."/>
            <person name="Orjuela J."/>
            <person name="Siena L.A."/>
            <person name="Pessino S.C."/>
            <person name="Combes M.C."/>
            <person name="Mariac C."/>
            <person name="Albertini E."/>
            <person name="Pupilli F."/>
            <person name="Ortiz J.P.A."/>
            <person name="Leblanc O."/>
        </authorList>
    </citation>
    <scope>NUCLEOTIDE SEQUENCE [LARGE SCALE GENOMIC DNA]</scope>
    <source>
        <strain evidence="1">R1</strain>
        <tissue evidence="1">Leaf</tissue>
    </source>
</reference>
<organism evidence="1 2">
    <name type="scientific">Paspalum notatum var. saurae</name>
    <dbReference type="NCBI Taxonomy" id="547442"/>
    <lineage>
        <taxon>Eukaryota</taxon>
        <taxon>Viridiplantae</taxon>
        <taxon>Streptophyta</taxon>
        <taxon>Embryophyta</taxon>
        <taxon>Tracheophyta</taxon>
        <taxon>Spermatophyta</taxon>
        <taxon>Magnoliopsida</taxon>
        <taxon>Liliopsida</taxon>
        <taxon>Poales</taxon>
        <taxon>Poaceae</taxon>
        <taxon>PACMAD clade</taxon>
        <taxon>Panicoideae</taxon>
        <taxon>Andropogonodae</taxon>
        <taxon>Paspaleae</taxon>
        <taxon>Paspalinae</taxon>
        <taxon>Paspalum</taxon>
    </lineage>
</organism>
<dbReference type="EMBL" id="CP144753">
    <property type="protein sequence ID" value="WVZ91903.1"/>
    <property type="molecule type" value="Genomic_DNA"/>
</dbReference>
<evidence type="ECO:0000313" key="1">
    <source>
        <dbReference type="EMBL" id="WVZ91903.1"/>
    </source>
</evidence>
<evidence type="ECO:0000313" key="2">
    <source>
        <dbReference type="Proteomes" id="UP001341281"/>
    </source>
</evidence>
<proteinExistence type="predicted"/>
<keyword evidence="2" id="KW-1185">Reference proteome</keyword>
<gene>
    <name evidence="1" type="ORF">U9M48_038016</name>
</gene>
<accession>A0AAQ3XAP1</accession>
<dbReference type="AlphaFoldDB" id="A0AAQ3XAP1"/>
<dbReference type="Proteomes" id="UP001341281">
    <property type="component" value="Chromosome 09"/>
</dbReference>
<sequence>MDSLMKRIDESRAGVDWESGVLCYEPLPMEATLDDAQGMASAIGAIRTIVPGEVDITKVAMDTDIGAATTGMSSMLPRPPMASIFSKEPVPMTGLAAAASLAVGAVPTDINSDAPNNCLRKCLSPEVGVQTSKSAAEGMPTSSSSYVLPDICTLRLPVMRLKSPDHNVLGACQFLTEFWTLEL</sequence>
<protein>
    <submittedName>
        <fullName evidence="1">Uncharacterized protein</fullName>
    </submittedName>
</protein>
<name>A0AAQ3XAP1_PASNO</name>